<feature type="domain" description="Transposase IS701-like DDE" evidence="2">
    <location>
        <begin position="35"/>
        <end position="286"/>
    </location>
</feature>
<evidence type="ECO:0000256" key="1">
    <source>
        <dbReference type="SAM" id="MobiDB-lite"/>
    </source>
</evidence>
<reference evidence="4" key="1">
    <citation type="journal article" date="2019" name="Int. J. Syst. Evol. Microbiol.">
        <title>The Global Catalogue of Microorganisms (GCM) 10K type strain sequencing project: providing services to taxonomists for standard genome sequencing and annotation.</title>
        <authorList>
            <consortium name="The Broad Institute Genomics Platform"/>
            <consortium name="The Broad Institute Genome Sequencing Center for Infectious Disease"/>
            <person name="Wu L."/>
            <person name="Ma J."/>
        </authorList>
    </citation>
    <scope>NUCLEOTIDE SEQUENCE [LARGE SCALE GENOMIC DNA]</scope>
    <source>
        <strain evidence="4">KCTC 5701</strain>
    </source>
</reference>
<sequence>MTYVDVRPEITGRAAFPPVTAAPRELALGELAPRLLASLNRSDQHRKALYYLRGLLEAEGRKSIRAIASLFGDHVSEQNLHHFVSSSTWDWVPMRRALAQYLTTITHVQAWVARLMIIPKSGQHSVGVERQFFPSLGQVLNAQRAIGVWAASEDVTAPVNWRLHLPQTWFEDRRRRSQVALPDGVGPETLTECLAGVSAETILAWNLSPRPLVVDTVEAEVATFFPEFADSGIPLLVRADAGTSLTVIDPLLPASGGQTMPADQIMGMARDLRRPANWTDSRADSARHTHLAATVRVTLPAAGGSAAHCGELALLGVEDAGGRGRTQLWLTNMTTAQPALLVRLTRLADKVGADFTDISEEVGIRDFTGRSFGGWHRHVTLASAAHAVVALSGRARRPPGPRPLTGPASLPDTRLPPS</sequence>
<dbReference type="PANTHER" id="PTHR33627:SF1">
    <property type="entry name" value="TRANSPOSASE"/>
    <property type="match status" value="1"/>
</dbReference>
<keyword evidence="4" id="KW-1185">Reference proteome</keyword>
<gene>
    <name evidence="3" type="ORF">ACFP3J_25110</name>
</gene>
<proteinExistence type="predicted"/>
<comment type="caution">
    <text evidence="3">The sequence shown here is derived from an EMBL/GenBank/DDBJ whole genome shotgun (WGS) entry which is preliminary data.</text>
</comment>
<evidence type="ECO:0000313" key="3">
    <source>
        <dbReference type="EMBL" id="MFC5658747.1"/>
    </source>
</evidence>
<dbReference type="InterPro" id="IPR038721">
    <property type="entry name" value="IS701-like_DDE_dom"/>
</dbReference>
<dbReference type="InterPro" id="IPR039365">
    <property type="entry name" value="IS701-like"/>
</dbReference>
<organism evidence="3 4">
    <name type="scientific">Streptomyces nogalater</name>
    <dbReference type="NCBI Taxonomy" id="38314"/>
    <lineage>
        <taxon>Bacteria</taxon>
        <taxon>Bacillati</taxon>
        <taxon>Actinomycetota</taxon>
        <taxon>Actinomycetes</taxon>
        <taxon>Kitasatosporales</taxon>
        <taxon>Streptomycetaceae</taxon>
        <taxon>Streptomyces</taxon>
    </lineage>
</organism>
<dbReference type="Pfam" id="PF13546">
    <property type="entry name" value="DDE_5"/>
    <property type="match status" value="1"/>
</dbReference>
<accession>A0ABW0WKJ7</accession>
<feature type="region of interest" description="Disordered" evidence="1">
    <location>
        <begin position="393"/>
        <end position="418"/>
    </location>
</feature>
<dbReference type="EMBL" id="JBHSOE010000050">
    <property type="protein sequence ID" value="MFC5658747.1"/>
    <property type="molecule type" value="Genomic_DNA"/>
</dbReference>
<dbReference type="PANTHER" id="PTHR33627">
    <property type="entry name" value="TRANSPOSASE"/>
    <property type="match status" value="1"/>
</dbReference>
<evidence type="ECO:0000259" key="2">
    <source>
        <dbReference type="Pfam" id="PF13546"/>
    </source>
</evidence>
<protein>
    <submittedName>
        <fullName evidence="3">IS701 family transposase</fullName>
    </submittedName>
</protein>
<dbReference type="Proteomes" id="UP001596065">
    <property type="component" value="Unassembled WGS sequence"/>
</dbReference>
<evidence type="ECO:0000313" key="4">
    <source>
        <dbReference type="Proteomes" id="UP001596065"/>
    </source>
</evidence>
<dbReference type="RefSeq" id="WP_344346583.1">
    <property type="nucleotide sequence ID" value="NZ_BAAASM010000004.1"/>
</dbReference>
<name>A0ABW0WKJ7_STRNO</name>